<organism evidence="1">
    <name type="scientific">uncultured bacterium</name>
    <name type="common">gcode 4</name>
    <dbReference type="NCBI Taxonomy" id="1234023"/>
    <lineage>
        <taxon>Bacteria</taxon>
        <taxon>environmental samples</taxon>
    </lineage>
</organism>
<name>K2H2X8_9BACT</name>
<evidence type="ECO:0000313" key="1">
    <source>
        <dbReference type="EMBL" id="EKE30170.1"/>
    </source>
</evidence>
<dbReference type="EMBL" id="AMFJ01000033">
    <property type="protein sequence ID" value="EKE30170.1"/>
    <property type="molecule type" value="Genomic_DNA"/>
</dbReference>
<comment type="caution">
    <text evidence="1">The sequence shown here is derived from an EMBL/GenBank/DDBJ whole genome shotgun (WGS) entry which is preliminary data.</text>
</comment>
<dbReference type="AlphaFoldDB" id="K2H2X8"/>
<proteinExistence type="predicted"/>
<protein>
    <submittedName>
        <fullName evidence="1">Uncharacterized protein</fullName>
    </submittedName>
</protein>
<sequence length="126" mass="15142">MCHWLRNWIHEEILPPDDGLTDPVWGIKKSTSAEVMRIFWYNSYDIIIGWVSMRQEITKILSWKAPIAESRWGTYSLYEYVKIARNLRPLPDNDELTDMLMIDLELRRELIYVTKEYGVSIWRSFL</sequence>
<reference evidence="1" key="1">
    <citation type="journal article" date="2012" name="Science">
        <title>Fermentation, hydrogen, and sulfur metabolism in multiple uncultivated bacterial phyla.</title>
        <authorList>
            <person name="Wrighton K.C."/>
            <person name="Thomas B.C."/>
            <person name="Sharon I."/>
            <person name="Miller C.S."/>
            <person name="Castelle C.J."/>
            <person name="VerBerkmoes N.C."/>
            <person name="Wilkins M.J."/>
            <person name="Hettich R.L."/>
            <person name="Lipton M.S."/>
            <person name="Williams K.H."/>
            <person name="Long P.E."/>
            <person name="Banfield J.F."/>
        </authorList>
    </citation>
    <scope>NUCLEOTIDE SEQUENCE [LARGE SCALE GENOMIC DNA]</scope>
</reference>
<gene>
    <name evidence="1" type="ORF">ACD_2C00033G0011</name>
</gene>
<accession>K2H2X8</accession>